<dbReference type="SUPFAM" id="SSF47473">
    <property type="entry name" value="EF-hand"/>
    <property type="match status" value="1"/>
</dbReference>
<dbReference type="InterPro" id="IPR011992">
    <property type="entry name" value="EF-hand-dom_pair"/>
</dbReference>
<dbReference type="AlphaFoldDB" id="A0A9Q0KAL8"/>
<keyword evidence="2" id="KW-0106">Calcium</keyword>
<keyword evidence="5" id="KW-1185">Reference proteome</keyword>
<organism evidence="4 5">
    <name type="scientific">Protea cynaroides</name>
    <dbReference type="NCBI Taxonomy" id="273540"/>
    <lineage>
        <taxon>Eukaryota</taxon>
        <taxon>Viridiplantae</taxon>
        <taxon>Streptophyta</taxon>
        <taxon>Embryophyta</taxon>
        <taxon>Tracheophyta</taxon>
        <taxon>Spermatophyta</taxon>
        <taxon>Magnoliopsida</taxon>
        <taxon>Proteales</taxon>
        <taxon>Proteaceae</taxon>
        <taxon>Protea</taxon>
    </lineage>
</organism>
<dbReference type="InterPro" id="IPR002048">
    <property type="entry name" value="EF_hand_dom"/>
</dbReference>
<gene>
    <name evidence="4" type="ORF">NE237_018811</name>
</gene>
<evidence type="ECO:0000256" key="1">
    <source>
        <dbReference type="ARBA" id="ARBA00022737"/>
    </source>
</evidence>
<dbReference type="SMART" id="SM00054">
    <property type="entry name" value="EFh"/>
    <property type="match status" value="1"/>
</dbReference>
<dbReference type="PROSITE" id="PS50222">
    <property type="entry name" value="EF_HAND_2"/>
    <property type="match status" value="1"/>
</dbReference>
<dbReference type="CDD" id="cd00051">
    <property type="entry name" value="EFh"/>
    <property type="match status" value="1"/>
</dbReference>
<keyword evidence="1" id="KW-0677">Repeat</keyword>
<reference evidence="4" key="1">
    <citation type="journal article" date="2023" name="Plant J.">
        <title>The genome of the king protea, Protea cynaroides.</title>
        <authorList>
            <person name="Chang J."/>
            <person name="Duong T.A."/>
            <person name="Schoeman C."/>
            <person name="Ma X."/>
            <person name="Roodt D."/>
            <person name="Barker N."/>
            <person name="Li Z."/>
            <person name="Van de Peer Y."/>
            <person name="Mizrachi E."/>
        </authorList>
    </citation>
    <scope>NUCLEOTIDE SEQUENCE</scope>
    <source>
        <tissue evidence="4">Young leaves</tissue>
    </source>
</reference>
<feature type="domain" description="EF-hand" evidence="3">
    <location>
        <begin position="21"/>
        <end position="56"/>
    </location>
</feature>
<name>A0A9Q0KAL8_9MAGN</name>
<evidence type="ECO:0000256" key="2">
    <source>
        <dbReference type="ARBA" id="ARBA00022837"/>
    </source>
</evidence>
<dbReference type="InterPro" id="IPR050145">
    <property type="entry name" value="Centrin_CML-like"/>
</dbReference>
<dbReference type="Pfam" id="PF13202">
    <property type="entry name" value="EF-hand_5"/>
    <property type="match status" value="1"/>
</dbReference>
<evidence type="ECO:0000313" key="4">
    <source>
        <dbReference type="EMBL" id="KAJ4966962.1"/>
    </source>
</evidence>
<dbReference type="PANTHER" id="PTHR23050">
    <property type="entry name" value="CALCIUM BINDING PROTEIN"/>
    <property type="match status" value="1"/>
</dbReference>
<evidence type="ECO:0000259" key="3">
    <source>
        <dbReference type="PROSITE" id="PS50222"/>
    </source>
</evidence>
<proteinExistence type="predicted"/>
<dbReference type="Gene3D" id="1.10.238.10">
    <property type="entry name" value="EF-hand"/>
    <property type="match status" value="1"/>
</dbReference>
<protein>
    <recommendedName>
        <fullName evidence="3">EF-hand domain-containing protein</fullName>
    </recommendedName>
</protein>
<dbReference type="OrthoDB" id="26525at2759"/>
<dbReference type="Pfam" id="PF13405">
    <property type="entry name" value="EF-hand_6"/>
    <property type="match status" value="1"/>
</dbReference>
<dbReference type="PROSITE" id="PS00018">
    <property type="entry name" value="EF_HAND_1"/>
    <property type="match status" value="2"/>
</dbReference>
<evidence type="ECO:0000313" key="5">
    <source>
        <dbReference type="Proteomes" id="UP001141806"/>
    </source>
</evidence>
<dbReference type="EMBL" id="JAMYWD010000007">
    <property type="protein sequence ID" value="KAJ4966962.1"/>
    <property type="molecule type" value="Genomic_DNA"/>
</dbReference>
<dbReference type="InterPro" id="IPR018247">
    <property type="entry name" value="EF_Hand_1_Ca_BS"/>
</dbReference>
<dbReference type="GO" id="GO:0005509">
    <property type="term" value="F:calcium ion binding"/>
    <property type="evidence" value="ECO:0007669"/>
    <property type="project" value="InterPro"/>
</dbReference>
<dbReference type="Proteomes" id="UP001141806">
    <property type="component" value="Unassembled WGS sequence"/>
</dbReference>
<sequence>MTIRQGYVKHAIQTTNGKREMTMEEFKKWLKRFDADGDGRISKVELQQALRTVGGWFNQWNGGHGIRSADANGNGFIDDNEIQNLASFAEKHLGVKLVAY</sequence>
<accession>A0A9Q0KAL8</accession>
<comment type="caution">
    <text evidence="4">The sequence shown here is derived from an EMBL/GenBank/DDBJ whole genome shotgun (WGS) entry which is preliminary data.</text>
</comment>